<feature type="region of interest" description="Disordered" evidence="1">
    <location>
        <begin position="388"/>
        <end position="414"/>
    </location>
</feature>
<dbReference type="PANTHER" id="PTHR22467:SF1">
    <property type="entry name" value="EZH INHIBITORY PROTEIN"/>
    <property type="match status" value="1"/>
</dbReference>
<dbReference type="PANTHER" id="PTHR22467">
    <property type="entry name" value="EZH INHIBITORY PROTEIN-RELATED"/>
    <property type="match status" value="1"/>
</dbReference>
<evidence type="ECO:0000256" key="1">
    <source>
        <dbReference type="SAM" id="MobiDB-lite"/>
    </source>
</evidence>
<dbReference type="InParanoid" id="D2I6K1"/>
<name>D2I6K1_AILME</name>
<proteinExistence type="predicted"/>
<sequence>MATPSSEEKAQKQQQGEMPAGPKNEVAPDPGDARGVGNPDPGASVPSISSSLSPSGGGAPHSGTAGSSASALAVVGAIAINGEGPELPSTARVQERERADLQGGRSPHAELRRVVPGAGQGLQASHAGGVAAMVQAMRGVGQASGPPTLTTSPGKGRGRKQPRRGEAAQAQKPPWQRCLFPVLVRPQCPVPLPPSSPGSQPSGRHRSRVSLRDLRSQAARPGPALNGHATPPGPAFRGHASGLSSALRSHASAPGPARRLGAPAPEPGLRPGASVSGPALRRRRASAPGPALRSRRSASAPGPALRSRRSASAPGPALRRRASAPGPASSSRASGLGPALNNHASPPGPALRSRASGSGPALRSRANPIGPALCNGCPAPGFVLRSRTIQRSSRRSRASLPVLTGLSPPSSPGVALRRLVCQSSSSSPNPEVPSLGAQPRWHAVRMRASSPSPHGRLFPFPEQCGESSSSSSSTSSSGSPGQSPSSSPSSSSCSSSTNFSGQSTSSPKFSGLGSISTPSPASLRRALLPELDALSPLFPGEEAETGSMPSSPTPP</sequence>
<feature type="compositionally biased region" description="Basic and acidic residues" evidence="1">
    <location>
        <begin position="1"/>
        <end position="11"/>
    </location>
</feature>
<reference evidence="2" key="1">
    <citation type="journal article" date="2010" name="Nature">
        <title>The sequence and de novo assembly of the giant panda genome.</title>
        <authorList>
            <person name="Li R."/>
            <person name="Fan W."/>
            <person name="Tian G."/>
            <person name="Zhu H."/>
            <person name="He L."/>
            <person name="Cai J."/>
            <person name="Huang Q."/>
            <person name="Cai Q."/>
            <person name="Li B."/>
            <person name="Bai Y."/>
            <person name="Zhang Z."/>
            <person name="Zhang Y."/>
            <person name="Wang W."/>
            <person name="Li J."/>
            <person name="Wei F."/>
            <person name="Li H."/>
            <person name="Jian M."/>
            <person name="Li J."/>
            <person name="Zhang Z."/>
            <person name="Nielsen R."/>
            <person name="Li D."/>
            <person name="Gu W."/>
            <person name="Yang Z."/>
            <person name="Xuan Z."/>
            <person name="Ryder O.A."/>
            <person name="Leung F.C."/>
            <person name="Zhou Y."/>
            <person name="Cao J."/>
            <person name="Sun X."/>
            <person name="Fu Y."/>
            <person name="Fang X."/>
            <person name="Guo X."/>
            <person name="Wang B."/>
            <person name="Hou R."/>
            <person name="Shen F."/>
            <person name="Mu B."/>
            <person name="Ni P."/>
            <person name="Lin R."/>
            <person name="Qian W."/>
            <person name="Wang G."/>
            <person name="Yu C."/>
            <person name="Nie W."/>
            <person name="Wang J."/>
            <person name="Wu Z."/>
            <person name="Liang H."/>
            <person name="Min J."/>
            <person name="Wu Q."/>
            <person name="Cheng S."/>
            <person name="Ruan J."/>
            <person name="Wang M."/>
            <person name="Shi Z."/>
            <person name="Wen M."/>
            <person name="Liu B."/>
            <person name="Ren X."/>
            <person name="Zheng H."/>
            <person name="Dong D."/>
            <person name="Cook K."/>
            <person name="Shan G."/>
            <person name="Zhang H."/>
            <person name="Kosiol C."/>
            <person name="Xie X."/>
            <person name="Lu Z."/>
            <person name="Zheng H."/>
            <person name="Li Y."/>
            <person name="Steiner C.C."/>
            <person name="Lam T.T."/>
            <person name="Lin S."/>
            <person name="Zhang Q."/>
            <person name="Li G."/>
            <person name="Tian J."/>
            <person name="Gong T."/>
            <person name="Liu H."/>
            <person name="Zhang D."/>
            <person name="Fang L."/>
            <person name="Ye C."/>
            <person name="Zhang J."/>
            <person name="Hu W."/>
            <person name="Xu A."/>
            <person name="Ren Y."/>
            <person name="Zhang G."/>
            <person name="Bruford M.W."/>
            <person name="Li Q."/>
            <person name="Ma L."/>
            <person name="Guo Y."/>
            <person name="An N."/>
            <person name="Hu Y."/>
            <person name="Zheng Y."/>
            <person name="Shi Y."/>
            <person name="Li Z."/>
            <person name="Liu Q."/>
            <person name="Chen Y."/>
            <person name="Zhao J."/>
            <person name="Qu N."/>
            <person name="Zhao S."/>
            <person name="Tian F."/>
            <person name="Wang X."/>
            <person name="Wang H."/>
            <person name="Xu L."/>
            <person name="Liu X."/>
            <person name="Vinar T."/>
            <person name="Wang Y."/>
            <person name="Lam T.W."/>
            <person name="Yiu S.M."/>
            <person name="Liu S."/>
            <person name="Zhang H."/>
            <person name="Li D."/>
            <person name="Huang Y."/>
            <person name="Wang X."/>
            <person name="Yang G."/>
            <person name="Jiang Z."/>
            <person name="Wang J."/>
            <person name="Qin N."/>
            <person name="Li L."/>
            <person name="Li J."/>
            <person name="Bolund L."/>
            <person name="Kristiansen K."/>
            <person name="Wong G.K."/>
            <person name="Olson M."/>
            <person name="Zhang X."/>
            <person name="Li S."/>
            <person name="Yang H."/>
            <person name="Wang J."/>
            <person name="Wang J."/>
        </authorList>
    </citation>
    <scope>NUCLEOTIDE SEQUENCE [LARGE SCALE GENOMIC DNA]</scope>
</reference>
<protein>
    <recommendedName>
        <fullName evidence="3">EZH inhibitory protein</fullName>
    </recommendedName>
</protein>
<evidence type="ECO:0008006" key="3">
    <source>
        <dbReference type="Google" id="ProtNLM"/>
    </source>
</evidence>
<feature type="non-terminal residue" evidence="2">
    <location>
        <position position="555"/>
    </location>
</feature>
<accession>D2I6K1</accession>
<gene>
    <name evidence="2" type="ORF">PANDA_021456</name>
</gene>
<evidence type="ECO:0000313" key="2">
    <source>
        <dbReference type="EMBL" id="EFB14241.1"/>
    </source>
</evidence>
<feature type="compositionally biased region" description="Low complexity" evidence="1">
    <location>
        <begin position="467"/>
        <end position="506"/>
    </location>
</feature>
<dbReference type="InterPro" id="IPR052882">
    <property type="entry name" value="EZH_Inhibitor"/>
</dbReference>
<feature type="compositionally biased region" description="Low complexity" evidence="1">
    <location>
        <begin position="286"/>
        <end position="340"/>
    </location>
</feature>
<feature type="region of interest" description="Disordered" evidence="1">
    <location>
        <begin position="82"/>
        <end position="109"/>
    </location>
</feature>
<dbReference type="AlphaFoldDB" id="D2I6K1"/>
<organism evidence="2">
    <name type="scientific">Ailuropoda melanoleuca</name>
    <name type="common">Giant panda</name>
    <dbReference type="NCBI Taxonomy" id="9646"/>
    <lineage>
        <taxon>Eukaryota</taxon>
        <taxon>Metazoa</taxon>
        <taxon>Chordata</taxon>
        <taxon>Craniata</taxon>
        <taxon>Vertebrata</taxon>
        <taxon>Euteleostomi</taxon>
        <taxon>Mammalia</taxon>
        <taxon>Eutheria</taxon>
        <taxon>Laurasiatheria</taxon>
        <taxon>Carnivora</taxon>
        <taxon>Caniformia</taxon>
        <taxon>Ursidae</taxon>
        <taxon>Ailuropoda</taxon>
    </lineage>
</organism>
<dbReference type="GO" id="GO:0005634">
    <property type="term" value="C:nucleus"/>
    <property type="evidence" value="ECO:0007669"/>
    <property type="project" value="TreeGrafter"/>
</dbReference>
<dbReference type="EMBL" id="GL195016">
    <property type="protein sequence ID" value="EFB14241.1"/>
    <property type="molecule type" value="Genomic_DNA"/>
</dbReference>
<feature type="compositionally biased region" description="Low complexity" evidence="1">
    <location>
        <begin position="42"/>
        <end position="54"/>
    </location>
</feature>
<feature type="region of interest" description="Disordered" evidence="1">
    <location>
        <begin position="444"/>
        <end position="555"/>
    </location>
</feature>
<feature type="region of interest" description="Disordered" evidence="1">
    <location>
        <begin position="135"/>
        <end position="364"/>
    </location>
</feature>
<feature type="region of interest" description="Disordered" evidence="1">
    <location>
        <begin position="1"/>
        <end position="69"/>
    </location>
</feature>
<feature type="compositionally biased region" description="Low complexity" evidence="1">
    <location>
        <begin position="251"/>
        <end position="263"/>
    </location>
</feature>